<evidence type="ECO:0000313" key="7">
    <source>
        <dbReference type="EMBL" id="OCS90814.1"/>
    </source>
</evidence>
<dbReference type="PANTHER" id="PTHR43133">
    <property type="entry name" value="RNA POLYMERASE ECF-TYPE SIGMA FACTO"/>
    <property type="match status" value="1"/>
</dbReference>
<dbReference type="Pfam" id="PF08281">
    <property type="entry name" value="Sigma70_r4_2"/>
    <property type="match status" value="1"/>
</dbReference>
<dbReference type="InterPro" id="IPR036388">
    <property type="entry name" value="WH-like_DNA-bd_sf"/>
</dbReference>
<gene>
    <name evidence="7" type="ORF">A6K76_01830</name>
</gene>
<dbReference type="Proteomes" id="UP000093482">
    <property type="component" value="Unassembled WGS sequence"/>
</dbReference>
<reference evidence="7 8" key="1">
    <citation type="submission" date="2016-07" db="EMBL/GenBank/DDBJ databases">
        <title>Caryophanon latum genome sequencing.</title>
        <authorList>
            <person name="Verma A."/>
            <person name="Pal Y."/>
            <person name="Krishnamurthi S."/>
        </authorList>
    </citation>
    <scope>NUCLEOTIDE SEQUENCE [LARGE SCALE GENOMIC DNA]</scope>
    <source>
        <strain evidence="7 8">DSM 14151</strain>
    </source>
</reference>
<dbReference type="InterPro" id="IPR007627">
    <property type="entry name" value="RNA_pol_sigma70_r2"/>
</dbReference>
<dbReference type="InterPro" id="IPR013249">
    <property type="entry name" value="RNA_pol_sigma70_r4_t2"/>
</dbReference>
<keyword evidence="2" id="KW-0805">Transcription regulation</keyword>
<comment type="caution">
    <text evidence="7">The sequence shown here is derived from an EMBL/GenBank/DDBJ whole genome shotgun (WGS) entry which is preliminary data.</text>
</comment>
<evidence type="ECO:0000256" key="1">
    <source>
        <dbReference type="ARBA" id="ARBA00010641"/>
    </source>
</evidence>
<dbReference type="NCBIfam" id="TIGR02937">
    <property type="entry name" value="sigma70-ECF"/>
    <property type="match status" value="1"/>
</dbReference>
<dbReference type="SUPFAM" id="SSF88946">
    <property type="entry name" value="Sigma2 domain of RNA polymerase sigma factors"/>
    <property type="match status" value="1"/>
</dbReference>
<dbReference type="InterPro" id="IPR039425">
    <property type="entry name" value="RNA_pol_sigma-70-like"/>
</dbReference>
<feature type="domain" description="RNA polymerase sigma-70 region 2" evidence="5">
    <location>
        <begin position="7"/>
        <end position="68"/>
    </location>
</feature>
<protein>
    <recommendedName>
        <fullName evidence="9">RNA polymerase subunit sigma-24</fullName>
    </recommendedName>
</protein>
<dbReference type="RefSeq" id="WP_066464241.1">
    <property type="nucleotide sequence ID" value="NZ_MATO01000034.1"/>
</dbReference>
<evidence type="ECO:0000259" key="6">
    <source>
        <dbReference type="Pfam" id="PF08281"/>
    </source>
</evidence>
<dbReference type="InterPro" id="IPR014284">
    <property type="entry name" value="RNA_pol_sigma-70_dom"/>
</dbReference>
<evidence type="ECO:0008006" key="9">
    <source>
        <dbReference type="Google" id="ProtNLM"/>
    </source>
</evidence>
<proteinExistence type="inferred from homology"/>
<dbReference type="InterPro" id="IPR013324">
    <property type="entry name" value="RNA_pol_sigma_r3/r4-like"/>
</dbReference>
<accession>A0A1C0YUL1</accession>
<dbReference type="Gene3D" id="1.10.10.10">
    <property type="entry name" value="Winged helix-like DNA-binding domain superfamily/Winged helix DNA-binding domain"/>
    <property type="match status" value="1"/>
</dbReference>
<keyword evidence="8" id="KW-1185">Reference proteome</keyword>
<keyword evidence="4" id="KW-0804">Transcription</keyword>
<comment type="similarity">
    <text evidence="1">Belongs to the sigma-70 factor family. ECF subfamily.</text>
</comment>
<dbReference type="GO" id="GO:0003677">
    <property type="term" value="F:DNA binding"/>
    <property type="evidence" value="ECO:0007669"/>
    <property type="project" value="InterPro"/>
</dbReference>
<dbReference type="GO" id="GO:0016987">
    <property type="term" value="F:sigma factor activity"/>
    <property type="evidence" value="ECO:0007669"/>
    <property type="project" value="UniProtKB-KW"/>
</dbReference>
<dbReference type="AlphaFoldDB" id="A0A1C0YUL1"/>
<dbReference type="OrthoDB" id="9794508at2"/>
<dbReference type="PANTHER" id="PTHR43133:SF60">
    <property type="entry name" value="RNA POLYMERASE SIGMA FACTOR SIGV"/>
    <property type="match status" value="1"/>
</dbReference>
<sequence>MSFEEQYTQHFQAIYRYIFYMTGSKELAEDLTQETFLRVYNRGELHTEIAYIRTIARHLVYDHYRKKALIQWLPFTKQHEQQTTALPDLLIAKEELRELMKAMQQLKLSHKEVLIYRKIEGYSIEETARLLGWRTTKVVNTQRSAMKALQRILGGMYDDVE</sequence>
<dbReference type="EMBL" id="MATO01000034">
    <property type="protein sequence ID" value="OCS90814.1"/>
    <property type="molecule type" value="Genomic_DNA"/>
</dbReference>
<dbReference type="Pfam" id="PF04542">
    <property type="entry name" value="Sigma70_r2"/>
    <property type="match status" value="1"/>
</dbReference>
<dbReference type="GO" id="GO:0006352">
    <property type="term" value="P:DNA-templated transcription initiation"/>
    <property type="evidence" value="ECO:0007669"/>
    <property type="project" value="InterPro"/>
</dbReference>
<evidence type="ECO:0000256" key="4">
    <source>
        <dbReference type="ARBA" id="ARBA00023163"/>
    </source>
</evidence>
<dbReference type="Gene3D" id="1.10.1740.10">
    <property type="match status" value="1"/>
</dbReference>
<evidence type="ECO:0000313" key="8">
    <source>
        <dbReference type="Proteomes" id="UP000093482"/>
    </source>
</evidence>
<organism evidence="7 8">
    <name type="scientific">Caryophanon latum</name>
    <dbReference type="NCBI Taxonomy" id="33977"/>
    <lineage>
        <taxon>Bacteria</taxon>
        <taxon>Bacillati</taxon>
        <taxon>Bacillota</taxon>
        <taxon>Bacilli</taxon>
        <taxon>Bacillales</taxon>
        <taxon>Caryophanaceae</taxon>
        <taxon>Caryophanon</taxon>
    </lineage>
</organism>
<dbReference type="InterPro" id="IPR013325">
    <property type="entry name" value="RNA_pol_sigma_r2"/>
</dbReference>
<keyword evidence="3" id="KW-0731">Sigma factor</keyword>
<dbReference type="SUPFAM" id="SSF88659">
    <property type="entry name" value="Sigma3 and sigma4 domains of RNA polymerase sigma factors"/>
    <property type="match status" value="1"/>
</dbReference>
<evidence type="ECO:0000256" key="2">
    <source>
        <dbReference type="ARBA" id="ARBA00023015"/>
    </source>
</evidence>
<feature type="domain" description="RNA polymerase sigma factor 70 region 4 type 2" evidence="6">
    <location>
        <begin position="97"/>
        <end position="138"/>
    </location>
</feature>
<evidence type="ECO:0000259" key="5">
    <source>
        <dbReference type="Pfam" id="PF04542"/>
    </source>
</evidence>
<evidence type="ECO:0000256" key="3">
    <source>
        <dbReference type="ARBA" id="ARBA00023082"/>
    </source>
</evidence>
<name>A0A1C0YUL1_9BACL</name>